<sequence length="37" mass="4395">MEAQVFCMSEKIKDIDTEDMHEFISTLKCYLKLHTSE</sequence>
<evidence type="ECO:0000313" key="1">
    <source>
        <dbReference type="EMBL" id="MBX59573.1"/>
    </source>
</evidence>
<reference evidence="1" key="1">
    <citation type="submission" date="2018-02" db="EMBL/GenBank/DDBJ databases">
        <title>Rhizophora mucronata_Transcriptome.</title>
        <authorList>
            <person name="Meera S.P."/>
            <person name="Sreeshan A."/>
            <person name="Augustine A."/>
        </authorList>
    </citation>
    <scope>NUCLEOTIDE SEQUENCE</scope>
    <source>
        <tissue evidence="1">Leaf</tissue>
    </source>
</reference>
<proteinExistence type="predicted"/>
<dbReference type="EMBL" id="GGEC01079089">
    <property type="protein sequence ID" value="MBX59573.1"/>
    <property type="molecule type" value="Transcribed_RNA"/>
</dbReference>
<accession>A0A2P2PY16</accession>
<organism evidence="1">
    <name type="scientific">Rhizophora mucronata</name>
    <name type="common">Asiatic mangrove</name>
    <dbReference type="NCBI Taxonomy" id="61149"/>
    <lineage>
        <taxon>Eukaryota</taxon>
        <taxon>Viridiplantae</taxon>
        <taxon>Streptophyta</taxon>
        <taxon>Embryophyta</taxon>
        <taxon>Tracheophyta</taxon>
        <taxon>Spermatophyta</taxon>
        <taxon>Magnoliopsida</taxon>
        <taxon>eudicotyledons</taxon>
        <taxon>Gunneridae</taxon>
        <taxon>Pentapetalae</taxon>
        <taxon>rosids</taxon>
        <taxon>fabids</taxon>
        <taxon>Malpighiales</taxon>
        <taxon>Rhizophoraceae</taxon>
        <taxon>Rhizophora</taxon>
    </lineage>
</organism>
<dbReference type="AlphaFoldDB" id="A0A2P2PY16"/>
<name>A0A2P2PY16_RHIMU</name>
<protein>
    <submittedName>
        <fullName evidence="1">Uncharacterized protein</fullName>
    </submittedName>
</protein>